<organism evidence="1 2">
    <name type="scientific">Araneus ventricosus</name>
    <name type="common">Orbweaver spider</name>
    <name type="synonym">Epeira ventricosa</name>
    <dbReference type="NCBI Taxonomy" id="182803"/>
    <lineage>
        <taxon>Eukaryota</taxon>
        <taxon>Metazoa</taxon>
        <taxon>Ecdysozoa</taxon>
        <taxon>Arthropoda</taxon>
        <taxon>Chelicerata</taxon>
        <taxon>Arachnida</taxon>
        <taxon>Araneae</taxon>
        <taxon>Araneomorphae</taxon>
        <taxon>Entelegynae</taxon>
        <taxon>Araneoidea</taxon>
        <taxon>Araneidae</taxon>
        <taxon>Araneus</taxon>
    </lineage>
</organism>
<keyword evidence="2" id="KW-1185">Reference proteome</keyword>
<protein>
    <submittedName>
        <fullName evidence="1">Uncharacterized protein</fullName>
    </submittedName>
</protein>
<sequence>MTRTTPALAPISPNFRTTPAGRRLTHVRFKVHQTYTHGGSVKSDFEPLAPNRTEAETLQQGQREPVVQTICVIWVKQ</sequence>
<evidence type="ECO:0000313" key="1">
    <source>
        <dbReference type="EMBL" id="GBN15272.1"/>
    </source>
</evidence>
<dbReference type="EMBL" id="BGPR01006002">
    <property type="protein sequence ID" value="GBN15272.1"/>
    <property type="molecule type" value="Genomic_DNA"/>
</dbReference>
<comment type="caution">
    <text evidence="1">The sequence shown here is derived from an EMBL/GenBank/DDBJ whole genome shotgun (WGS) entry which is preliminary data.</text>
</comment>
<evidence type="ECO:0000313" key="2">
    <source>
        <dbReference type="Proteomes" id="UP000499080"/>
    </source>
</evidence>
<dbReference type="Proteomes" id="UP000499080">
    <property type="component" value="Unassembled WGS sequence"/>
</dbReference>
<reference evidence="1 2" key="1">
    <citation type="journal article" date="2019" name="Sci. Rep.">
        <title>Orb-weaving spider Araneus ventricosus genome elucidates the spidroin gene catalogue.</title>
        <authorList>
            <person name="Kono N."/>
            <person name="Nakamura H."/>
            <person name="Ohtoshi R."/>
            <person name="Moran D.A.P."/>
            <person name="Shinohara A."/>
            <person name="Yoshida Y."/>
            <person name="Fujiwara M."/>
            <person name="Mori M."/>
            <person name="Tomita M."/>
            <person name="Arakawa K."/>
        </authorList>
    </citation>
    <scope>NUCLEOTIDE SEQUENCE [LARGE SCALE GENOMIC DNA]</scope>
</reference>
<gene>
    <name evidence="1" type="ORF">AVEN_140965_1</name>
</gene>
<dbReference type="AlphaFoldDB" id="A0A4Y2LKZ0"/>
<proteinExistence type="predicted"/>
<name>A0A4Y2LKZ0_ARAVE</name>
<accession>A0A4Y2LKZ0</accession>